<keyword evidence="7" id="KW-1185">Reference proteome</keyword>
<gene>
    <name evidence="6" type="ORF">SAMN02745243_03402</name>
</gene>
<dbReference type="Proteomes" id="UP000184301">
    <property type="component" value="Unassembled WGS sequence"/>
</dbReference>
<protein>
    <recommendedName>
        <fullName evidence="8">PQ loop repeat-containing protein</fullName>
    </recommendedName>
</protein>
<name>A0A1M6U572_9FIRM</name>
<feature type="transmembrane region" description="Helical" evidence="5">
    <location>
        <begin position="62"/>
        <end position="86"/>
    </location>
</feature>
<evidence type="ECO:0000256" key="5">
    <source>
        <dbReference type="SAM" id="Phobius"/>
    </source>
</evidence>
<comment type="subcellular location">
    <subcellularLocation>
        <location evidence="1">Membrane</location>
        <topology evidence="1">Multi-pass membrane protein</topology>
    </subcellularLocation>
</comment>
<dbReference type="AlphaFoldDB" id="A0A1M6U572"/>
<keyword evidence="2 5" id="KW-0812">Transmembrane</keyword>
<evidence type="ECO:0000313" key="7">
    <source>
        <dbReference type="Proteomes" id="UP000184301"/>
    </source>
</evidence>
<dbReference type="Pfam" id="PF25129">
    <property type="entry name" value="Pyr4-TMTC"/>
    <property type="match status" value="1"/>
</dbReference>
<dbReference type="PANTHER" id="PTHR42038:SF2">
    <property type="entry name" value="TERPENE CYCLASE AUSL"/>
    <property type="match status" value="1"/>
</dbReference>
<evidence type="ECO:0000256" key="4">
    <source>
        <dbReference type="ARBA" id="ARBA00023136"/>
    </source>
</evidence>
<evidence type="ECO:0000256" key="3">
    <source>
        <dbReference type="ARBA" id="ARBA00022989"/>
    </source>
</evidence>
<dbReference type="PANTHER" id="PTHR42038">
    <property type="match status" value="1"/>
</dbReference>
<feature type="transmembrane region" description="Helical" evidence="5">
    <location>
        <begin position="186"/>
        <end position="205"/>
    </location>
</feature>
<feature type="transmembrane region" description="Helical" evidence="5">
    <location>
        <begin position="126"/>
        <end position="148"/>
    </location>
</feature>
<dbReference type="GO" id="GO:0016020">
    <property type="term" value="C:membrane"/>
    <property type="evidence" value="ECO:0007669"/>
    <property type="project" value="UniProtKB-SubCell"/>
</dbReference>
<organism evidence="6 7">
    <name type="scientific">Hespellia stercorisuis DSM 15480</name>
    <dbReference type="NCBI Taxonomy" id="1121950"/>
    <lineage>
        <taxon>Bacteria</taxon>
        <taxon>Bacillati</taxon>
        <taxon>Bacillota</taxon>
        <taxon>Clostridia</taxon>
        <taxon>Lachnospirales</taxon>
        <taxon>Lachnospiraceae</taxon>
        <taxon>Hespellia</taxon>
    </lineage>
</organism>
<evidence type="ECO:0008006" key="8">
    <source>
        <dbReference type="Google" id="ProtNLM"/>
    </source>
</evidence>
<dbReference type="OrthoDB" id="7825963at2"/>
<feature type="transmembrane region" description="Helical" evidence="5">
    <location>
        <begin position="160"/>
        <end position="180"/>
    </location>
</feature>
<evidence type="ECO:0000256" key="1">
    <source>
        <dbReference type="ARBA" id="ARBA00004141"/>
    </source>
</evidence>
<feature type="transmembrane region" description="Helical" evidence="5">
    <location>
        <begin position="98"/>
        <end position="120"/>
    </location>
</feature>
<accession>A0A1M6U572</accession>
<keyword evidence="4 5" id="KW-0472">Membrane</keyword>
<proteinExistence type="predicted"/>
<evidence type="ECO:0000256" key="2">
    <source>
        <dbReference type="ARBA" id="ARBA00022692"/>
    </source>
</evidence>
<dbReference type="GO" id="GO:0016829">
    <property type="term" value="F:lyase activity"/>
    <property type="evidence" value="ECO:0007669"/>
    <property type="project" value="InterPro"/>
</dbReference>
<feature type="transmembrane region" description="Helical" evidence="5">
    <location>
        <begin position="30"/>
        <end position="50"/>
    </location>
</feature>
<evidence type="ECO:0000313" key="6">
    <source>
        <dbReference type="EMBL" id="SHK64309.1"/>
    </source>
</evidence>
<dbReference type="InterPro" id="IPR039020">
    <property type="entry name" value="PaxB-like"/>
</dbReference>
<dbReference type="STRING" id="1121950.SAMN02745243_03402"/>
<dbReference type="EMBL" id="FQZY01000067">
    <property type="protein sequence ID" value="SHK64309.1"/>
    <property type="molecule type" value="Genomic_DNA"/>
</dbReference>
<sequence>MTIFLTLLSGIGWMIVYEECIRLGIKQKTYAMPFWALALNLTWEAIYSYSDIFLGAHGPLEGITIAQAVVNVFWVCLDCVILYTYFKYGKKEWPQKISGKLFVPWSLLVLVCSAVLQLAFIKEFGFFLAAEYSAFLQNLLMSVLFIHLFISRKSMEGQSLLLAVAKWIGTLAPTILMGVIQFNIVVLTVGLFCSVFDIIYIILLLKERKVCHE</sequence>
<keyword evidence="3 5" id="KW-1133">Transmembrane helix</keyword>
<reference evidence="6 7" key="1">
    <citation type="submission" date="2016-11" db="EMBL/GenBank/DDBJ databases">
        <authorList>
            <person name="Jaros S."/>
            <person name="Januszkiewicz K."/>
            <person name="Wedrychowicz H."/>
        </authorList>
    </citation>
    <scope>NUCLEOTIDE SEQUENCE [LARGE SCALE GENOMIC DNA]</scope>
    <source>
        <strain evidence="6 7">DSM 15480</strain>
    </source>
</reference>